<dbReference type="Proteomes" id="UP000095286">
    <property type="component" value="Unplaced"/>
</dbReference>
<name>A0AC35TRD4_9BILA</name>
<reference evidence="2" key="1">
    <citation type="submission" date="2016-11" db="UniProtKB">
        <authorList>
            <consortium name="WormBaseParasite"/>
        </authorList>
    </citation>
    <scope>IDENTIFICATION</scope>
    <source>
        <strain evidence="2">KR3021</strain>
    </source>
</reference>
<evidence type="ECO:0000313" key="1">
    <source>
        <dbReference type="Proteomes" id="UP000095286"/>
    </source>
</evidence>
<dbReference type="WBParaSite" id="RSKR_0000335050.1">
    <property type="protein sequence ID" value="RSKR_0000335050.1"/>
    <property type="gene ID" value="RSKR_0000335050"/>
</dbReference>
<protein>
    <submittedName>
        <fullName evidence="2">F-box domain-containing protein</fullName>
    </submittedName>
</protein>
<sequence>MNCLNKTAMDTAISQPHVLQNILKDYKTMETFSMTRIKNYNLANKITGSSLQIIGDEIHHYRLKNALNIKRKKITGQMCGVGFENKEEFEYLQENIPINWRNYDVNFDIKIWFKQRNPNLDSIAYICNYLNNVLKKSSKIRRLNIFLLNGCSNARQLNGEYHSFNMVATSQFLLENIGESILRICYGLKSNLLSHIRFSYINIKTITHLYSSRVDESKIKMNLPNLKDVALEKYFYKDECYKKKVFIQRDYDKCYEIMKNSKCNLFKLELLIGSNEHVFSAQRLITLEQERNKNAKIPVRFYNYETMARSNHIFARYNVDIELRTMMDHFLNISLRHMPILNNLTFVEMSMNPIQDEVDLPNFETMAKRLASFPKCLKSLLLYDLPYSLNKLNTELAEAYPKLKELSLLHLDNRNIQDYDKEFFASFENLEMLHLACLNGKEFIYPPKLRVLHIECRKYEKKAEELPTFDNFELFKSTTPAITNFTCNCHERKQPLKFCLINYLHTEVYNFIHLLEPFNSGLYYSRVNLYPSNRYRLFYDL</sequence>
<accession>A0AC35TRD4</accession>
<evidence type="ECO:0000313" key="2">
    <source>
        <dbReference type="WBParaSite" id="RSKR_0000335050.1"/>
    </source>
</evidence>
<proteinExistence type="predicted"/>
<organism evidence="1 2">
    <name type="scientific">Rhabditophanes sp. KR3021</name>
    <dbReference type="NCBI Taxonomy" id="114890"/>
    <lineage>
        <taxon>Eukaryota</taxon>
        <taxon>Metazoa</taxon>
        <taxon>Ecdysozoa</taxon>
        <taxon>Nematoda</taxon>
        <taxon>Chromadorea</taxon>
        <taxon>Rhabditida</taxon>
        <taxon>Tylenchina</taxon>
        <taxon>Panagrolaimomorpha</taxon>
        <taxon>Strongyloidoidea</taxon>
        <taxon>Alloionematidae</taxon>
        <taxon>Rhabditophanes</taxon>
    </lineage>
</organism>